<accession>A0ABN3KM99</accession>
<keyword evidence="3" id="KW-1185">Reference proteome</keyword>
<reference evidence="3" key="1">
    <citation type="journal article" date="2019" name="Int. J. Syst. Evol. Microbiol.">
        <title>The Global Catalogue of Microorganisms (GCM) 10K type strain sequencing project: providing services to taxonomists for standard genome sequencing and annotation.</title>
        <authorList>
            <consortium name="The Broad Institute Genomics Platform"/>
            <consortium name="The Broad Institute Genome Sequencing Center for Infectious Disease"/>
            <person name="Wu L."/>
            <person name="Ma J."/>
        </authorList>
    </citation>
    <scope>NUCLEOTIDE SEQUENCE [LARGE SCALE GENOMIC DNA]</scope>
    <source>
        <strain evidence="3">JCM 16259</strain>
    </source>
</reference>
<proteinExistence type="predicted"/>
<feature type="region of interest" description="Disordered" evidence="1">
    <location>
        <begin position="45"/>
        <end position="68"/>
    </location>
</feature>
<dbReference type="EMBL" id="BAAARE010000001">
    <property type="protein sequence ID" value="GAA2466944.1"/>
    <property type="molecule type" value="Genomic_DNA"/>
</dbReference>
<organism evidence="2 3">
    <name type="scientific">Terrabacter carboxydivorans</name>
    <dbReference type="NCBI Taxonomy" id="619730"/>
    <lineage>
        <taxon>Bacteria</taxon>
        <taxon>Bacillati</taxon>
        <taxon>Actinomycetota</taxon>
        <taxon>Actinomycetes</taxon>
        <taxon>Micrococcales</taxon>
        <taxon>Intrasporangiaceae</taxon>
        <taxon>Terrabacter</taxon>
    </lineage>
</organism>
<name>A0ABN3KM99_9MICO</name>
<gene>
    <name evidence="2" type="ORF">GCM10009858_00030</name>
</gene>
<feature type="compositionally biased region" description="Basic and acidic residues" evidence="1">
    <location>
        <begin position="49"/>
        <end position="60"/>
    </location>
</feature>
<dbReference type="Proteomes" id="UP001500730">
    <property type="component" value="Unassembled WGS sequence"/>
</dbReference>
<evidence type="ECO:0000313" key="2">
    <source>
        <dbReference type="EMBL" id="GAA2466944.1"/>
    </source>
</evidence>
<evidence type="ECO:0000313" key="3">
    <source>
        <dbReference type="Proteomes" id="UP001500730"/>
    </source>
</evidence>
<comment type="caution">
    <text evidence="2">The sequence shown here is derived from an EMBL/GenBank/DDBJ whole genome shotgun (WGS) entry which is preliminary data.</text>
</comment>
<evidence type="ECO:0000256" key="1">
    <source>
        <dbReference type="SAM" id="MobiDB-lite"/>
    </source>
</evidence>
<protein>
    <submittedName>
        <fullName evidence="2">Uncharacterized protein</fullName>
    </submittedName>
</protein>
<dbReference type="RefSeq" id="WP_344252058.1">
    <property type="nucleotide sequence ID" value="NZ_BAAARE010000001.1"/>
</dbReference>
<sequence length="68" mass="7288">MRGTARVTARGWVRATARVTARGVGSLAEPAAVRGVERRRAYAGTLAPRDTRPVADAAHDHRPRSLKG</sequence>